<dbReference type="AlphaFoldDB" id="A0A916J8E4"/>
<gene>
    <name evidence="2" type="ORF">DYBT9275_00655</name>
</gene>
<dbReference type="Proteomes" id="UP000680038">
    <property type="component" value="Unassembled WGS sequence"/>
</dbReference>
<evidence type="ECO:0000313" key="2">
    <source>
        <dbReference type="EMBL" id="CAG4990995.1"/>
    </source>
</evidence>
<feature type="transmembrane region" description="Helical" evidence="1">
    <location>
        <begin position="67"/>
        <end position="88"/>
    </location>
</feature>
<organism evidence="2 3">
    <name type="scientific">Dyadobacter helix</name>
    <dbReference type="NCBI Taxonomy" id="2822344"/>
    <lineage>
        <taxon>Bacteria</taxon>
        <taxon>Pseudomonadati</taxon>
        <taxon>Bacteroidota</taxon>
        <taxon>Cytophagia</taxon>
        <taxon>Cytophagales</taxon>
        <taxon>Spirosomataceae</taxon>
        <taxon>Dyadobacter</taxon>
    </lineage>
</organism>
<feature type="transmembrane region" description="Helical" evidence="1">
    <location>
        <begin position="161"/>
        <end position="184"/>
    </location>
</feature>
<dbReference type="EMBL" id="CAJRAF010000001">
    <property type="protein sequence ID" value="CAG4990995.1"/>
    <property type="molecule type" value="Genomic_DNA"/>
</dbReference>
<evidence type="ECO:0000313" key="3">
    <source>
        <dbReference type="Proteomes" id="UP000680038"/>
    </source>
</evidence>
<feature type="transmembrane region" description="Helical" evidence="1">
    <location>
        <begin position="12"/>
        <end position="30"/>
    </location>
</feature>
<reference evidence="2" key="1">
    <citation type="submission" date="2021-04" db="EMBL/GenBank/DDBJ databases">
        <authorList>
            <person name="Rodrigo-Torres L."/>
            <person name="Arahal R. D."/>
            <person name="Lucena T."/>
        </authorList>
    </citation>
    <scope>NUCLEOTIDE SEQUENCE</scope>
    <source>
        <strain evidence="2">CECT 9275</strain>
    </source>
</reference>
<proteinExistence type="predicted"/>
<accession>A0A916J8E4</accession>
<evidence type="ECO:0000256" key="1">
    <source>
        <dbReference type="SAM" id="Phobius"/>
    </source>
</evidence>
<name>A0A916J8E4_9BACT</name>
<feature type="transmembrane region" description="Helical" evidence="1">
    <location>
        <begin position="129"/>
        <end position="149"/>
    </location>
</feature>
<feature type="transmembrane region" description="Helical" evidence="1">
    <location>
        <begin position="39"/>
        <end position="61"/>
    </location>
</feature>
<keyword evidence="3" id="KW-1185">Reference proteome</keyword>
<comment type="caution">
    <text evidence="2">The sequence shown here is derived from an EMBL/GenBank/DDBJ whole genome shotgun (WGS) entry which is preliminary data.</text>
</comment>
<feature type="transmembrane region" description="Helical" evidence="1">
    <location>
        <begin position="204"/>
        <end position="223"/>
    </location>
</feature>
<protein>
    <submittedName>
        <fullName evidence="2">Uncharacterized protein</fullName>
    </submittedName>
</protein>
<sequence>MVDSYLNLIKLQPLVSAGILISIVPLFLIISKKAYKDKVFCILLIYLIFKVVVDLAMFHYASISTNTVIFFNISIPVRYALLSSMFVVKIESKPFRLLVAGSIFLNFLFFAWDLFHVNPDISDLHDHKLLLYSLTLESVLMIFWILVYFRELILSLKINNLLAYPFFWVCSGLLLYYSSFVFIAPIFHYTFRWDNFVDIGFMEYIPNIFEIISMLFIAIGVYYHSINNYAKH</sequence>
<keyword evidence="1" id="KW-0472">Membrane</keyword>
<keyword evidence="1" id="KW-1133">Transmembrane helix</keyword>
<feature type="transmembrane region" description="Helical" evidence="1">
    <location>
        <begin position="95"/>
        <end position="117"/>
    </location>
</feature>
<keyword evidence="1" id="KW-0812">Transmembrane</keyword>